<dbReference type="AlphaFoldDB" id="E0NLK6"/>
<dbReference type="eggNOG" id="COG1073">
    <property type="taxonomic scope" value="Bacteria"/>
</dbReference>
<dbReference type="PRINTS" id="PR00111">
    <property type="entry name" value="ABHYDROLASE"/>
</dbReference>
<dbReference type="OrthoDB" id="9776303at2"/>
<sequence length="240" mass="27115">MKEIENKKLKGDKILINYVDEGSGTTLLFLHGNLVSHHYFKKEILEFKDRYRVVAPDTRGHGQSSFGSGPVNLDTLSDDLHMLIKSLGLKDIVLIGHSDGANIALKYLTKYDDVIGAVSLSGNISPKGLFRIPYLFFEMRRKITHFLGRFNKKYMERSILLSLITESQNISMEDLKKIKVPVLYIVGSKDIIDIDHTNKMVANTPKGSLYVAKGVGHHVLKNYLPAEKLIEEFVNTLIKK</sequence>
<protein>
    <submittedName>
        <fullName evidence="2">Hydrolase, alpha/beta domain protein</fullName>
    </submittedName>
</protein>
<keyword evidence="2" id="KW-0378">Hydrolase</keyword>
<evidence type="ECO:0000313" key="3">
    <source>
        <dbReference type="Proteomes" id="UP000003280"/>
    </source>
</evidence>
<dbReference type="SUPFAM" id="SSF53474">
    <property type="entry name" value="alpha/beta-Hydrolases"/>
    <property type="match status" value="1"/>
</dbReference>
<dbReference type="InterPro" id="IPR000073">
    <property type="entry name" value="AB_hydrolase_1"/>
</dbReference>
<dbReference type="PANTHER" id="PTHR43798:SF33">
    <property type="entry name" value="HYDROLASE, PUTATIVE (AFU_ORTHOLOGUE AFUA_2G14860)-RELATED"/>
    <property type="match status" value="1"/>
</dbReference>
<evidence type="ECO:0000259" key="1">
    <source>
        <dbReference type="Pfam" id="PF00561"/>
    </source>
</evidence>
<name>E0NLK6_9FIRM</name>
<dbReference type="RefSeq" id="WP_008901859.1">
    <property type="nucleotide sequence ID" value="NZ_GL397071.1"/>
</dbReference>
<comment type="caution">
    <text evidence="2">The sequence shown here is derived from an EMBL/GenBank/DDBJ whole genome shotgun (WGS) entry which is preliminary data.</text>
</comment>
<dbReference type="InterPro" id="IPR029058">
    <property type="entry name" value="AB_hydrolase_fold"/>
</dbReference>
<dbReference type="Gene3D" id="3.40.50.1820">
    <property type="entry name" value="alpha/beta hydrolase"/>
    <property type="match status" value="1"/>
</dbReference>
<dbReference type="Pfam" id="PF00561">
    <property type="entry name" value="Abhydrolase_1"/>
    <property type="match status" value="1"/>
</dbReference>
<dbReference type="GO" id="GO:0016787">
    <property type="term" value="F:hydrolase activity"/>
    <property type="evidence" value="ECO:0007669"/>
    <property type="project" value="UniProtKB-KW"/>
</dbReference>
<keyword evidence="3" id="KW-1185">Reference proteome</keyword>
<organism evidence="2 3">
    <name type="scientific">Peptoniphilus duerdenii ATCC BAA-1640</name>
    <dbReference type="NCBI Taxonomy" id="862517"/>
    <lineage>
        <taxon>Bacteria</taxon>
        <taxon>Bacillati</taxon>
        <taxon>Bacillota</taxon>
        <taxon>Tissierellia</taxon>
        <taxon>Tissierellales</taxon>
        <taxon>Peptoniphilaceae</taxon>
        <taxon>Peptoniphilus</taxon>
    </lineage>
</organism>
<evidence type="ECO:0000313" key="2">
    <source>
        <dbReference type="EMBL" id="EFM25317.1"/>
    </source>
</evidence>
<feature type="domain" description="AB hydrolase-1" evidence="1">
    <location>
        <begin position="26"/>
        <end position="127"/>
    </location>
</feature>
<dbReference type="STRING" id="862517.HMPREF9225_1045"/>
<reference evidence="2 3" key="1">
    <citation type="submission" date="2010-07" db="EMBL/GenBank/DDBJ databases">
        <authorList>
            <person name="Muzny D."/>
            <person name="Qin X."/>
            <person name="Deng J."/>
            <person name="Jiang H."/>
            <person name="Liu Y."/>
            <person name="Qu J."/>
            <person name="Song X.-Z."/>
            <person name="Zhang L."/>
            <person name="Thornton R."/>
            <person name="Coyle M."/>
            <person name="Francisco L."/>
            <person name="Jackson L."/>
            <person name="Javaid M."/>
            <person name="Korchina V."/>
            <person name="Kovar C."/>
            <person name="Mata R."/>
            <person name="Mathew T."/>
            <person name="Ngo R."/>
            <person name="Nguyen L."/>
            <person name="Nguyen N."/>
            <person name="Okwuonu G."/>
            <person name="Ongeri F."/>
            <person name="Pham C."/>
            <person name="Simmons D."/>
            <person name="Wilczek-Boney K."/>
            <person name="Hale W."/>
            <person name="Jakkamsetti A."/>
            <person name="Pham P."/>
            <person name="Ruth R."/>
            <person name="San Lucas F."/>
            <person name="Warren J."/>
            <person name="Zhang J."/>
            <person name="Zhao Z."/>
            <person name="Zhou C."/>
            <person name="Zhu D."/>
            <person name="Lee S."/>
            <person name="Bess C."/>
            <person name="Blankenburg K."/>
            <person name="Forbes L."/>
            <person name="Fu Q."/>
            <person name="Gubbala S."/>
            <person name="Hirani K."/>
            <person name="Jayaseelan J.C."/>
            <person name="Lara F."/>
            <person name="Munidasa M."/>
            <person name="Palculict T."/>
            <person name="Patil S."/>
            <person name="Pu L.-L."/>
            <person name="Saada N."/>
            <person name="Tang L."/>
            <person name="Weissenberger G."/>
            <person name="Zhu Y."/>
            <person name="Hemphill L."/>
            <person name="Shang Y."/>
            <person name="Youmans B."/>
            <person name="Ayvaz T."/>
            <person name="Ross M."/>
            <person name="Santibanez J."/>
            <person name="Aqrawi P."/>
            <person name="Gross S."/>
            <person name="Joshi V."/>
            <person name="Fowler G."/>
            <person name="Nazareth L."/>
            <person name="Reid J."/>
            <person name="Worley K."/>
            <person name="Petrosino J."/>
            <person name="Highlander S."/>
            <person name="Gibbs R."/>
        </authorList>
    </citation>
    <scope>NUCLEOTIDE SEQUENCE [LARGE SCALE GENOMIC DNA]</scope>
    <source>
        <strain evidence="2 3">ATCC BAA-1640</strain>
    </source>
</reference>
<accession>E0NLK6</accession>
<gene>
    <name evidence="2" type="ORF">HMPREF9225_1045</name>
</gene>
<dbReference type="PANTHER" id="PTHR43798">
    <property type="entry name" value="MONOACYLGLYCEROL LIPASE"/>
    <property type="match status" value="1"/>
</dbReference>
<dbReference type="GO" id="GO:0016020">
    <property type="term" value="C:membrane"/>
    <property type="evidence" value="ECO:0007669"/>
    <property type="project" value="TreeGrafter"/>
</dbReference>
<proteinExistence type="predicted"/>
<dbReference type="InterPro" id="IPR050266">
    <property type="entry name" value="AB_hydrolase_sf"/>
</dbReference>
<dbReference type="HOGENOM" id="CLU_020336_50_5_9"/>
<dbReference type="EMBL" id="AEEH01000040">
    <property type="protein sequence ID" value="EFM25317.1"/>
    <property type="molecule type" value="Genomic_DNA"/>
</dbReference>
<dbReference type="Proteomes" id="UP000003280">
    <property type="component" value="Unassembled WGS sequence"/>
</dbReference>